<dbReference type="AlphaFoldDB" id="A0A2G6JQB3"/>
<feature type="region of interest" description="Disordered" evidence="2">
    <location>
        <begin position="53"/>
        <end position="75"/>
    </location>
</feature>
<dbReference type="EMBL" id="PDSH01000001">
    <property type="protein sequence ID" value="PIE25598.1"/>
    <property type="molecule type" value="Genomic_DNA"/>
</dbReference>
<dbReference type="InterPro" id="IPR050934">
    <property type="entry name" value="ITIH"/>
</dbReference>
<dbReference type="Gene3D" id="3.40.50.410">
    <property type="entry name" value="von Willebrand factor, type A domain"/>
    <property type="match status" value="2"/>
</dbReference>
<dbReference type="SUPFAM" id="SSF51120">
    <property type="entry name" value="beta-Roll"/>
    <property type="match status" value="1"/>
</dbReference>
<dbReference type="GO" id="GO:0005509">
    <property type="term" value="F:calcium ion binding"/>
    <property type="evidence" value="ECO:0007669"/>
    <property type="project" value="InterPro"/>
</dbReference>
<dbReference type="PANTHER" id="PTHR10338">
    <property type="entry name" value="INTER-ALPHA-TRYPSIN INHIBITOR HEAVY CHAIN FAMILY MEMBER"/>
    <property type="match status" value="1"/>
</dbReference>
<sequence>EGTESYTAEVTGVTQTNNTYENLAVSATQNQVIGTITDNDNVPSFTAPSAVSVSEEGLSGGLADNTGDPADTTDSATVTGALNFTDQGSSAFTFELTGPAGITSGGQAVNWSWNAGSQTLTGSTSAGAPVMTVTLGSVNTTGANHSIGYTVQLTAPIDHPVNSTEDILDLDFGVTVTDEGGHSDSTNFTVKVEDDRPVSGDINDSIVIPEAQTNVMLIMDFSGSMSGSNLAQMKTALVDMLQAYEDIGQVAVQLVTFESNANVPADGGWISAADAITYINGLTNSDMGGATNYEAALLAANTAFAESNGKIAGADNVSYFLSDGHPTSSHGIDATEQALWENFLETNDIDSYAVGFGGASLSELEPVAYNGTDNQERPALDATSAGSNLTDILLDTIAEPSVGNLFGSLTGGGTGGFGADGNGFVRTLEIDGEVYTYDDSTNTVTNSSGTQVGTGSSFTVTTSNSGVLTMNMANGEYSYKPHATLVNPITETFEYSLQDRDGDATSGTVNLNVSRDFGDVPVITVPATIAVSEEGLADGIADTAGTPDTTNSTTSIGTLNFVDADSSTFTLALSGPSGITSGGEAVSWSWNAGSQTLTGSTSAGTVMTVALGSVYTSGVNHSVDYTVNLTAPIDHSVANAEDAMNLGFDVSISDGRNTAQSTINVSVEDDSPEASTTAAQNVVITDTDTNLMLVIDVSGSMGSRLALTKQALNNLIDGYDDHGDVKVRIVTFSRTASEQQSVWVDVATAKIIINGLSVGGNTNYDAALAEAMDAYSDPGKLVGAQNISYFLSDGRPNAGDGNQNQLINRNQGGSGDRGIQNAEEIIWQDFLNTNDINSLSIGIGNGVNATHLNPVAYDGSGAQGTDEDAIIITNISQLDPVLQGTIVSQVFEGNLLSGNLLGSEGGLGADTGYFAQITIDGTVYVYDQTNDRILVGGTQFAAGSTLEVTTDAGGTMSISMLSGDYSYIAGDSQVLPSNEVFNFVLSDQDGDTETGNLTLNVIAQNRVAGTDQDDVLAGTAGRDELLGGDGTDTLSGGSGNDILTGGDGEDLFVWADGDQGTTGSPAEDRITDFQSSAAGGSVNDKLDLSDLLDYNSATDDITQFLHFEQVGSNVEISVSRDGSVSTSHEQVIVLENTNLSDFGTNDTDIINTLLTNNLDVE</sequence>
<protein>
    <recommendedName>
        <fullName evidence="3">VWFA domain-containing protein</fullName>
    </recommendedName>
</protein>
<dbReference type="InterPro" id="IPR002035">
    <property type="entry name" value="VWF_A"/>
</dbReference>
<keyword evidence="1" id="KW-0106">Calcium</keyword>
<evidence type="ECO:0000313" key="4">
    <source>
        <dbReference type="EMBL" id="PIE25598.1"/>
    </source>
</evidence>
<gene>
    <name evidence="4" type="ORF">CSA60_00020</name>
</gene>
<dbReference type="InterPro" id="IPR018511">
    <property type="entry name" value="Hemolysin-typ_Ca-bd_CS"/>
</dbReference>
<evidence type="ECO:0000256" key="2">
    <source>
        <dbReference type="SAM" id="MobiDB-lite"/>
    </source>
</evidence>
<dbReference type="InterPro" id="IPR011049">
    <property type="entry name" value="Serralysin-like_metalloprot_C"/>
</dbReference>
<dbReference type="Pfam" id="PF00092">
    <property type="entry name" value="VWA"/>
    <property type="match status" value="1"/>
</dbReference>
<evidence type="ECO:0000313" key="5">
    <source>
        <dbReference type="Proteomes" id="UP000243469"/>
    </source>
</evidence>
<dbReference type="InterPro" id="IPR019960">
    <property type="entry name" value="T1SS_VCA0849"/>
</dbReference>
<dbReference type="InterPro" id="IPR001343">
    <property type="entry name" value="Hemolysn_Ca-bd"/>
</dbReference>
<dbReference type="PANTHER" id="PTHR10338:SF108">
    <property type="entry name" value="INTER-ALPHA-TRYPSIN INHIBITOR HEAVY CHAIN H4-LIKE PROTEIN"/>
    <property type="match status" value="1"/>
</dbReference>
<dbReference type="InterPro" id="IPR036465">
    <property type="entry name" value="vWFA_dom_sf"/>
</dbReference>
<feature type="domain" description="VWFA" evidence="3">
    <location>
        <begin position="690"/>
        <end position="890"/>
    </location>
</feature>
<organism evidence="4 5">
    <name type="scientific">Neptuniibacter caesariensis</name>
    <dbReference type="NCBI Taxonomy" id="207954"/>
    <lineage>
        <taxon>Bacteria</taxon>
        <taxon>Pseudomonadati</taxon>
        <taxon>Pseudomonadota</taxon>
        <taxon>Gammaproteobacteria</taxon>
        <taxon>Oceanospirillales</taxon>
        <taxon>Oceanospirillaceae</taxon>
        <taxon>Neptuniibacter</taxon>
    </lineage>
</organism>
<feature type="domain" description="VWFA" evidence="3">
    <location>
        <begin position="214"/>
        <end position="397"/>
    </location>
</feature>
<dbReference type="NCBIfam" id="TIGR03661">
    <property type="entry name" value="T1SS_VCA0849"/>
    <property type="match status" value="1"/>
</dbReference>
<feature type="non-terminal residue" evidence="4">
    <location>
        <position position="1"/>
    </location>
</feature>
<name>A0A2G6JQB3_NEPCE</name>
<proteinExistence type="predicted"/>
<evidence type="ECO:0000256" key="1">
    <source>
        <dbReference type="ARBA" id="ARBA00022837"/>
    </source>
</evidence>
<accession>A0A2G6JQB3</accession>
<dbReference type="SUPFAM" id="SSF53300">
    <property type="entry name" value="vWA-like"/>
    <property type="match status" value="2"/>
</dbReference>
<dbReference type="Pfam" id="PF13519">
    <property type="entry name" value="VWA_2"/>
    <property type="match status" value="1"/>
</dbReference>
<dbReference type="Proteomes" id="UP000243469">
    <property type="component" value="Unassembled WGS sequence"/>
</dbReference>
<dbReference type="Gene3D" id="2.150.10.10">
    <property type="entry name" value="Serralysin-like metalloprotease, C-terminal"/>
    <property type="match status" value="1"/>
</dbReference>
<dbReference type="Pfam" id="PF00353">
    <property type="entry name" value="HemolysinCabind"/>
    <property type="match status" value="1"/>
</dbReference>
<dbReference type="SMART" id="SM00327">
    <property type="entry name" value="VWA"/>
    <property type="match status" value="2"/>
</dbReference>
<dbReference type="CDD" id="cd00198">
    <property type="entry name" value="vWFA"/>
    <property type="match status" value="2"/>
</dbReference>
<reference evidence="4 5" key="1">
    <citation type="submission" date="2017-10" db="EMBL/GenBank/DDBJ databases">
        <title>Novel microbial diversity and functional potential in the marine mammal oral microbiome.</title>
        <authorList>
            <person name="Dudek N.K."/>
            <person name="Sun C.L."/>
            <person name="Burstein D."/>
            <person name="Kantor R.S."/>
            <person name="Aliaga Goltsman D.S."/>
            <person name="Bik E.M."/>
            <person name="Thomas B.C."/>
            <person name="Banfield J.F."/>
            <person name="Relman D.A."/>
        </authorList>
    </citation>
    <scope>NUCLEOTIDE SEQUENCE [LARGE SCALE GENOMIC DNA]</scope>
    <source>
        <strain evidence="4">DOLJORAL78_47_21</strain>
    </source>
</reference>
<dbReference type="PROSITE" id="PS50234">
    <property type="entry name" value="VWFA"/>
    <property type="match status" value="2"/>
</dbReference>
<evidence type="ECO:0000259" key="3">
    <source>
        <dbReference type="PROSITE" id="PS50234"/>
    </source>
</evidence>
<dbReference type="PROSITE" id="PS00330">
    <property type="entry name" value="HEMOLYSIN_CALCIUM"/>
    <property type="match status" value="3"/>
</dbReference>
<dbReference type="PRINTS" id="PR00313">
    <property type="entry name" value="CABNDNGRPT"/>
</dbReference>
<comment type="caution">
    <text evidence="4">The sequence shown here is derived from an EMBL/GenBank/DDBJ whole genome shotgun (WGS) entry which is preliminary data.</text>
</comment>